<feature type="region of interest" description="Disordered" evidence="1">
    <location>
        <begin position="64"/>
        <end position="87"/>
    </location>
</feature>
<protein>
    <submittedName>
        <fullName evidence="3">Excisionase family DNA binding protein</fullName>
    </submittedName>
</protein>
<name>A0ABR6RLB1_9BURK</name>
<proteinExistence type="predicted"/>
<evidence type="ECO:0000259" key="2">
    <source>
        <dbReference type="Pfam" id="PF12728"/>
    </source>
</evidence>
<evidence type="ECO:0000313" key="3">
    <source>
        <dbReference type="EMBL" id="MBB6579968.1"/>
    </source>
</evidence>
<dbReference type="Proteomes" id="UP000562492">
    <property type="component" value="Unassembled WGS sequence"/>
</dbReference>
<dbReference type="InterPro" id="IPR041657">
    <property type="entry name" value="HTH_17"/>
</dbReference>
<feature type="compositionally biased region" description="Basic residues" evidence="1">
    <location>
        <begin position="65"/>
        <end position="76"/>
    </location>
</feature>
<dbReference type="EMBL" id="JACHKZ010000047">
    <property type="protein sequence ID" value="MBB6579968.1"/>
    <property type="molecule type" value="Genomic_DNA"/>
</dbReference>
<keyword evidence="4" id="KW-1185">Reference proteome</keyword>
<dbReference type="RefSeq" id="WP_184711646.1">
    <property type="nucleotide sequence ID" value="NZ_JACHKZ010000047.1"/>
</dbReference>
<dbReference type="NCBIfam" id="TIGR01764">
    <property type="entry name" value="excise"/>
    <property type="match status" value="1"/>
</dbReference>
<dbReference type="Pfam" id="PF12728">
    <property type="entry name" value="HTH_17"/>
    <property type="match status" value="1"/>
</dbReference>
<reference evidence="3 4" key="1">
    <citation type="submission" date="2020-08" db="EMBL/GenBank/DDBJ databases">
        <title>Functional genomics of gut bacteria from endangered species of beetles.</title>
        <authorList>
            <person name="Carlos-Shanley C."/>
        </authorList>
    </citation>
    <scope>NUCLEOTIDE SEQUENCE [LARGE SCALE GENOMIC DNA]</scope>
    <source>
        <strain evidence="3 4">S00124</strain>
    </source>
</reference>
<accession>A0ABR6RLB1</accession>
<feature type="domain" description="Helix-turn-helix" evidence="2">
    <location>
        <begin position="11"/>
        <end position="53"/>
    </location>
</feature>
<dbReference type="InterPro" id="IPR010093">
    <property type="entry name" value="SinI_DNA-bd"/>
</dbReference>
<gene>
    <name evidence="3" type="ORF">HNP33_004093</name>
</gene>
<comment type="caution">
    <text evidence="3">The sequence shown here is derived from an EMBL/GenBank/DDBJ whole genome shotgun (WGS) entry which is preliminary data.</text>
</comment>
<evidence type="ECO:0000256" key="1">
    <source>
        <dbReference type="SAM" id="MobiDB-lite"/>
    </source>
</evidence>
<sequence>MTSPTVNIAGAAEILKVHPQTVRDLINAGNLPAARVGSAYVLLTKHVLDYAEKAIMAQTADRLISKSKPRSPKRVSKVSASQIGVTH</sequence>
<organism evidence="3 4">
    <name type="scientific">Comamonas odontotermitis</name>
    <dbReference type="NCBI Taxonomy" id="379895"/>
    <lineage>
        <taxon>Bacteria</taxon>
        <taxon>Pseudomonadati</taxon>
        <taxon>Pseudomonadota</taxon>
        <taxon>Betaproteobacteria</taxon>
        <taxon>Burkholderiales</taxon>
        <taxon>Comamonadaceae</taxon>
        <taxon>Comamonas</taxon>
    </lineage>
</organism>
<evidence type="ECO:0000313" key="4">
    <source>
        <dbReference type="Proteomes" id="UP000562492"/>
    </source>
</evidence>